<dbReference type="AlphaFoldDB" id="A0A1B7Z1D5"/>
<organism evidence="1 2">
    <name type="scientific">Maribacter hydrothermalis</name>
    <dbReference type="NCBI Taxonomy" id="1836467"/>
    <lineage>
        <taxon>Bacteria</taxon>
        <taxon>Pseudomonadati</taxon>
        <taxon>Bacteroidota</taxon>
        <taxon>Flavobacteriia</taxon>
        <taxon>Flavobacteriales</taxon>
        <taxon>Flavobacteriaceae</taxon>
        <taxon>Maribacter</taxon>
    </lineage>
</organism>
<keyword evidence="2" id="KW-1185">Reference proteome</keyword>
<dbReference type="EMBL" id="LZFP01000045">
    <property type="protein sequence ID" value="OBR36525.1"/>
    <property type="molecule type" value="Genomic_DNA"/>
</dbReference>
<protein>
    <submittedName>
        <fullName evidence="1">SsrA-binding protein</fullName>
    </submittedName>
</protein>
<evidence type="ECO:0000313" key="1">
    <source>
        <dbReference type="EMBL" id="OBR36525.1"/>
    </source>
</evidence>
<proteinExistence type="predicted"/>
<name>A0A1B7Z1D5_9FLAO</name>
<dbReference type="KEGG" id="mart:BTR34_12980"/>
<reference evidence="2" key="1">
    <citation type="submission" date="2016-06" db="EMBL/GenBank/DDBJ databases">
        <authorList>
            <person name="Zhan P."/>
        </authorList>
    </citation>
    <scope>NUCLEOTIDE SEQUENCE [LARGE SCALE GENOMIC DNA]</scope>
    <source>
        <strain evidence="2">T28</strain>
    </source>
</reference>
<comment type="caution">
    <text evidence="1">The sequence shown here is derived from an EMBL/GenBank/DDBJ whole genome shotgun (WGS) entry which is preliminary data.</text>
</comment>
<evidence type="ECO:0000313" key="2">
    <source>
        <dbReference type="Proteomes" id="UP000092164"/>
    </source>
</evidence>
<gene>
    <name evidence="1" type="ORF">A9200_08870</name>
</gene>
<sequence length="50" mass="5804">MKKAFYKLLAKLNKVLLPSYSKQQLDLAKATKFQMAIIGWRYLITTKALD</sequence>
<dbReference type="OrthoDB" id="1448648at2"/>
<dbReference type="Proteomes" id="UP000092164">
    <property type="component" value="Unassembled WGS sequence"/>
</dbReference>
<accession>A0A1B7Z1D5</accession>
<dbReference type="RefSeq" id="WP_068486093.1">
    <property type="nucleotide sequence ID" value="NZ_CP018760.1"/>
</dbReference>